<keyword evidence="7" id="KW-1185">Reference proteome</keyword>
<dbReference type="PANTHER" id="PTHR11070:SF45">
    <property type="entry name" value="DNA 3'-5' HELICASE"/>
    <property type="match status" value="1"/>
</dbReference>
<protein>
    <submittedName>
        <fullName evidence="6">ATP-dependent helicase</fullName>
    </submittedName>
</protein>
<dbReference type="Proteomes" id="UP000460715">
    <property type="component" value="Unassembled WGS sequence"/>
</dbReference>
<evidence type="ECO:0000256" key="2">
    <source>
        <dbReference type="ARBA" id="ARBA00022801"/>
    </source>
</evidence>
<keyword evidence="1" id="KW-0547">Nucleotide-binding</keyword>
<dbReference type="AlphaFoldDB" id="A0A845BKU3"/>
<sequence>MSRCQARPRGRREPHTVSLFDGPVPVIGLFRNEAEEAAAVGAWIAERLREGCAPDEVGILVRPQGEVARPRAAVKAAGAKGTEFDEKVEVVPGAVSISQMHLAKGLEFRAVAVMACDDEVLPLQERVESVTDEADLEEVYETERHLLYVACTRARDNLWVSGAGAGSEFLRDVTG</sequence>
<dbReference type="Pfam" id="PF13361">
    <property type="entry name" value="UvrD_C"/>
    <property type="match status" value="1"/>
</dbReference>
<dbReference type="GO" id="GO:0043138">
    <property type="term" value="F:3'-5' DNA helicase activity"/>
    <property type="evidence" value="ECO:0007669"/>
    <property type="project" value="TreeGrafter"/>
</dbReference>
<dbReference type="InterPro" id="IPR014017">
    <property type="entry name" value="DNA_helicase_UvrD-like_C"/>
</dbReference>
<dbReference type="GO" id="GO:0016787">
    <property type="term" value="F:hydrolase activity"/>
    <property type="evidence" value="ECO:0007669"/>
    <property type="project" value="UniProtKB-KW"/>
</dbReference>
<dbReference type="GO" id="GO:0003677">
    <property type="term" value="F:DNA binding"/>
    <property type="evidence" value="ECO:0007669"/>
    <property type="project" value="InterPro"/>
</dbReference>
<dbReference type="Gene3D" id="3.40.50.300">
    <property type="entry name" value="P-loop containing nucleotide triphosphate hydrolases"/>
    <property type="match status" value="1"/>
</dbReference>
<evidence type="ECO:0000313" key="6">
    <source>
        <dbReference type="EMBL" id="MXP65887.1"/>
    </source>
</evidence>
<dbReference type="GO" id="GO:0005829">
    <property type="term" value="C:cytosol"/>
    <property type="evidence" value="ECO:0007669"/>
    <property type="project" value="TreeGrafter"/>
</dbReference>
<evidence type="ECO:0000313" key="7">
    <source>
        <dbReference type="Proteomes" id="UP000460715"/>
    </source>
</evidence>
<organism evidence="6 7">
    <name type="scientific">Teichococcus coralli</name>
    <dbReference type="NCBI Taxonomy" id="2545983"/>
    <lineage>
        <taxon>Bacteria</taxon>
        <taxon>Pseudomonadati</taxon>
        <taxon>Pseudomonadota</taxon>
        <taxon>Alphaproteobacteria</taxon>
        <taxon>Acetobacterales</taxon>
        <taxon>Roseomonadaceae</taxon>
        <taxon>Roseomonas</taxon>
    </lineage>
</organism>
<proteinExistence type="predicted"/>
<keyword evidence="3 6" id="KW-0347">Helicase</keyword>
<comment type="caution">
    <text evidence="6">The sequence shown here is derived from an EMBL/GenBank/DDBJ whole genome shotgun (WGS) entry which is preliminary data.</text>
</comment>
<feature type="domain" description="UvrD-like helicase C-terminal" evidence="5">
    <location>
        <begin position="91"/>
        <end position="161"/>
    </location>
</feature>
<evidence type="ECO:0000259" key="5">
    <source>
        <dbReference type="Pfam" id="PF13361"/>
    </source>
</evidence>
<dbReference type="InterPro" id="IPR000212">
    <property type="entry name" value="DNA_helicase_UvrD/REP"/>
</dbReference>
<keyword evidence="2" id="KW-0378">Hydrolase</keyword>
<dbReference type="OrthoDB" id="7211215at2"/>
<dbReference type="InterPro" id="IPR027417">
    <property type="entry name" value="P-loop_NTPase"/>
</dbReference>
<dbReference type="PANTHER" id="PTHR11070">
    <property type="entry name" value="UVRD / RECB / PCRA DNA HELICASE FAMILY MEMBER"/>
    <property type="match status" value="1"/>
</dbReference>
<evidence type="ECO:0000256" key="1">
    <source>
        <dbReference type="ARBA" id="ARBA00022741"/>
    </source>
</evidence>
<evidence type="ECO:0000256" key="4">
    <source>
        <dbReference type="ARBA" id="ARBA00022840"/>
    </source>
</evidence>
<accession>A0A845BKU3</accession>
<reference evidence="6 7" key="1">
    <citation type="submission" date="2019-03" db="EMBL/GenBank/DDBJ databases">
        <title>Roseomonas sp. a novel Roseomonas species isolated from Sea whip Gorgonian.</title>
        <authorList>
            <person name="Li F."/>
            <person name="Pan X."/>
            <person name="Huang S."/>
            <person name="Li Z."/>
            <person name="Meng B."/>
        </authorList>
    </citation>
    <scope>NUCLEOTIDE SEQUENCE [LARGE SCALE GENOMIC DNA]</scope>
    <source>
        <strain evidence="6 7">M0104</strain>
    </source>
</reference>
<name>A0A845BKU3_9PROT</name>
<gene>
    <name evidence="6" type="ORF">E0493_21295</name>
</gene>
<dbReference type="SUPFAM" id="SSF52540">
    <property type="entry name" value="P-loop containing nucleoside triphosphate hydrolases"/>
    <property type="match status" value="1"/>
</dbReference>
<dbReference type="GO" id="GO:0005524">
    <property type="term" value="F:ATP binding"/>
    <property type="evidence" value="ECO:0007669"/>
    <property type="project" value="UniProtKB-KW"/>
</dbReference>
<keyword evidence="4" id="KW-0067">ATP-binding</keyword>
<dbReference type="EMBL" id="SNVJ01000030">
    <property type="protein sequence ID" value="MXP65887.1"/>
    <property type="molecule type" value="Genomic_DNA"/>
</dbReference>
<evidence type="ECO:0000256" key="3">
    <source>
        <dbReference type="ARBA" id="ARBA00022806"/>
    </source>
</evidence>
<dbReference type="GO" id="GO:0000725">
    <property type="term" value="P:recombinational repair"/>
    <property type="evidence" value="ECO:0007669"/>
    <property type="project" value="TreeGrafter"/>
</dbReference>